<dbReference type="EC" id="5.2.1.8" evidence="1"/>
<keyword evidence="1" id="KW-0413">Isomerase</keyword>
<organism evidence="4 5">
    <name type="scientific">Adineta steineri</name>
    <dbReference type="NCBI Taxonomy" id="433720"/>
    <lineage>
        <taxon>Eukaryota</taxon>
        <taxon>Metazoa</taxon>
        <taxon>Spiralia</taxon>
        <taxon>Gnathifera</taxon>
        <taxon>Rotifera</taxon>
        <taxon>Eurotatoria</taxon>
        <taxon>Bdelloidea</taxon>
        <taxon>Adinetida</taxon>
        <taxon>Adinetidae</taxon>
        <taxon>Adineta</taxon>
    </lineage>
</organism>
<comment type="catalytic activity">
    <reaction evidence="1">
        <text>[protein]-peptidylproline (omega=180) = [protein]-peptidylproline (omega=0)</text>
        <dbReference type="Rhea" id="RHEA:16237"/>
        <dbReference type="Rhea" id="RHEA-COMP:10747"/>
        <dbReference type="Rhea" id="RHEA-COMP:10748"/>
        <dbReference type="ChEBI" id="CHEBI:83833"/>
        <dbReference type="ChEBI" id="CHEBI:83834"/>
        <dbReference type="EC" id="5.2.1.8"/>
    </reaction>
</comment>
<evidence type="ECO:0000313" key="4">
    <source>
        <dbReference type="EMBL" id="CAF1392262.1"/>
    </source>
</evidence>
<evidence type="ECO:0000313" key="5">
    <source>
        <dbReference type="Proteomes" id="UP000663891"/>
    </source>
</evidence>
<dbReference type="SUPFAM" id="SSF54534">
    <property type="entry name" value="FKBP-like"/>
    <property type="match status" value="1"/>
</dbReference>
<protein>
    <recommendedName>
        <fullName evidence="1">peptidylprolyl isomerase</fullName>
        <ecNumber evidence="1">5.2.1.8</ecNumber>
    </recommendedName>
</protein>
<proteinExistence type="predicted"/>
<dbReference type="PANTHER" id="PTHR34649:SF1">
    <property type="entry name" value="CILIA- AND FLAGELLA-ASSOCIATED PROTEIN 99"/>
    <property type="match status" value="1"/>
</dbReference>
<dbReference type="Pfam" id="PF00254">
    <property type="entry name" value="FKBP_C"/>
    <property type="match status" value="1"/>
</dbReference>
<dbReference type="OrthoDB" id="1902587at2759"/>
<keyword evidence="1" id="KW-0697">Rotamase</keyword>
<sequence>MSSGFKVETITEGNGQKPKAGQRVSVHYTGTLTNGKKFDSSRDKNRVFEFTLGKGEVIKVPNEAFVSTVLFDCIRHSTLLKTITDIFYSTDGVNIRKSEKNIYKVLSYLIFFQLDTIQFKLLRGFINSVHLNRVHQFLKFLINEKHLETIEKQCMKVYDEEYMNGKIGGVIKAYLPDLRGILLDVTDAVE</sequence>
<dbReference type="InterPro" id="IPR046357">
    <property type="entry name" value="PPIase_dom_sf"/>
</dbReference>
<name>A0A815KNR7_9BILA</name>
<evidence type="ECO:0000256" key="2">
    <source>
        <dbReference type="SAM" id="MobiDB-lite"/>
    </source>
</evidence>
<feature type="region of interest" description="Disordered" evidence="2">
    <location>
        <begin position="1"/>
        <end position="21"/>
    </location>
</feature>
<feature type="non-terminal residue" evidence="4">
    <location>
        <position position="190"/>
    </location>
</feature>
<gene>
    <name evidence="4" type="ORF">VCS650_LOCUS36016</name>
</gene>
<reference evidence="4" key="1">
    <citation type="submission" date="2021-02" db="EMBL/GenBank/DDBJ databases">
        <authorList>
            <person name="Nowell W R."/>
        </authorList>
    </citation>
    <scope>NUCLEOTIDE SEQUENCE</scope>
</reference>
<dbReference type="PROSITE" id="PS50059">
    <property type="entry name" value="FKBP_PPIASE"/>
    <property type="match status" value="1"/>
</dbReference>
<evidence type="ECO:0000259" key="3">
    <source>
        <dbReference type="PROSITE" id="PS50059"/>
    </source>
</evidence>
<dbReference type="GO" id="GO:0003755">
    <property type="term" value="F:peptidyl-prolyl cis-trans isomerase activity"/>
    <property type="evidence" value="ECO:0007669"/>
    <property type="project" value="UniProtKB-KW"/>
</dbReference>
<dbReference type="EMBL" id="CAJNON010000854">
    <property type="protein sequence ID" value="CAF1392262.1"/>
    <property type="molecule type" value="Genomic_DNA"/>
</dbReference>
<comment type="caution">
    <text evidence="4">The sequence shown here is derived from an EMBL/GenBank/DDBJ whole genome shotgun (WGS) entry which is preliminary data.</text>
</comment>
<dbReference type="Gene3D" id="3.10.50.40">
    <property type="match status" value="1"/>
</dbReference>
<evidence type="ECO:0000256" key="1">
    <source>
        <dbReference type="PROSITE-ProRule" id="PRU00277"/>
    </source>
</evidence>
<dbReference type="InterPro" id="IPR039341">
    <property type="entry name" value="CFAP99"/>
</dbReference>
<dbReference type="Proteomes" id="UP000663891">
    <property type="component" value="Unassembled WGS sequence"/>
</dbReference>
<dbReference type="InterPro" id="IPR001179">
    <property type="entry name" value="PPIase_FKBP_dom"/>
</dbReference>
<feature type="domain" description="PPIase FKBP-type" evidence="3">
    <location>
        <begin position="21"/>
        <end position="120"/>
    </location>
</feature>
<accession>A0A815KNR7</accession>
<dbReference type="PANTHER" id="PTHR34649">
    <property type="entry name" value="CILIA- AND FLAGELLA-ASSOCIATED PROTEIN 99"/>
    <property type="match status" value="1"/>
</dbReference>
<dbReference type="AlphaFoldDB" id="A0A815KNR7"/>